<dbReference type="EMBL" id="CAADFV010000120">
    <property type="protein sequence ID" value="VFK66250.1"/>
    <property type="molecule type" value="Genomic_DNA"/>
</dbReference>
<name>A0A450ZV87_9GAMM</name>
<dbReference type="EMBL" id="CAADFY010000125">
    <property type="protein sequence ID" value="VFK57732.1"/>
    <property type="molecule type" value="Genomic_DNA"/>
</dbReference>
<protein>
    <submittedName>
        <fullName evidence="1">Uncharacterized protein</fullName>
    </submittedName>
</protein>
<gene>
    <name evidence="2" type="ORF">BECKTUN1418E_GA0071001_11203</name>
    <name evidence="1" type="ORF">BECKTUN1418F_GA0071002_11256</name>
</gene>
<evidence type="ECO:0000313" key="1">
    <source>
        <dbReference type="EMBL" id="VFK57732.1"/>
    </source>
</evidence>
<accession>A0A450ZV87</accession>
<sequence>MYRRLTPCQPWREALTCSCIGKTKILTELMRGARPIPFQSRREALTCSEKIPIFGADHVGKTDEINLIPDNRDRIPQDIDLSGLAHTPTSTMVMVSFPKISTTLTAILRRPGRHS</sequence>
<organism evidence="1">
    <name type="scientific">Candidatus Kentrum sp. TUN</name>
    <dbReference type="NCBI Taxonomy" id="2126343"/>
    <lineage>
        <taxon>Bacteria</taxon>
        <taxon>Pseudomonadati</taxon>
        <taxon>Pseudomonadota</taxon>
        <taxon>Gammaproteobacteria</taxon>
        <taxon>Candidatus Kentrum</taxon>
    </lineage>
</organism>
<dbReference type="AlphaFoldDB" id="A0A450ZV87"/>
<evidence type="ECO:0000313" key="2">
    <source>
        <dbReference type="EMBL" id="VFK66250.1"/>
    </source>
</evidence>
<proteinExistence type="predicted"/>
<reference evidence="1" key="1">
    <citation type="submission" date="2019-02" db="EMBL/GenBank/DDBJ databases">
        <authorList>
            <person name="Gruber-Vodicka R. H."/>
            <person name="Seah K. B. B."/>
        </authorList>
    </citation>
    <scope>NUCLEOTIDE SEQUENCE</scope>
    <source>
        <strain evidence="2">BECK_BY2</strain>
        <strain evidence="1">BECK_BY3</strain>
    </source>
</reference>